<sequence>MAAVTHPSIATQPTLHYIYDPFCGWCYAAAPLLKVAAELPGLAVRLHAGGMLAGAARKTLTPQWREYVMPHDHRIAKMTGQLFGAAYFDGLLRRNGAVLDSEAPIAAILAAESLGGHGLRLLHALQHGHYVDGQIMSDPVAQRAAAREIGLDEQAFTAALATTEGEATRRHIAASRQLLAAVGGHGFPTFALELAGDDGLPRRQAIDFGAFLGQPDAWRKALAEVVQTAQPGSSTDAAPVGRRDSPAKLAHSSTNLGRWGRTAAAGVAKNGASALAPLAMSRLPLLHADNAPDASRPFIEKVRAANGFVPNLIAALANSPQALETYLSVGALNARGSLGLAEREVVQLTAARIHGCGFCVAGHSATVLKNQILSRAETLALHRGDPLPDDRLQALAAFTAEVIATRGAVGDGALAALLAAGYTHRQALDVVLGVSLATLCNFANNLAQTELNPQLQPYAVGSLEAGA</sequence>
<dbReference type="Proteomes" id="UP000461670">
    <property type="component" value="Unassembled WGS sequence"/>
</dbReference>
<dbReference type="Gene3D" id="1.20.1290.10">
    <property type="entry name" value="AhpD-like"/>
    <property type="match status" value="1"/>
</dbReference>
<evidence type="ECO:0000256" key="1">
    <source>
        <dbReference type="SAM" id="MobiDB-lite"/>
    </source>
</evidence>
<dbReference type="CDD" id="cd03025">
    <property type="entry name" value="DsbA_FrnE_like"/>
    <property type="match status" value="1"/>
</dbReference>
<evidence type="ECO:0008006" key="6">
    <source>
        <dbReference type="Google" id="ProtNLM"/>
    </source>
</evidence>
<proteinExistence type="predicted"/>
<dbReference type="SUPFAM" id="SSF52833">
    <property type="entry name" value="Thioredoxin-like"/>
    <property type="match status" value="1"/>
</dbReference>
<dbReference type="InterPro" id="IPR001853">
    <property type="entry name" value="DSBA-like_thioredoxin_dom"/>
</dbReference>
<feature type="domain" description="DSBA-like thioredoxin" evidence="2">
    <location>
        <begin position="19"/>
        <end position="192"/>
    </location>
</feature>
<dbReference type="InterPro" id="IPR003779">
    <property type="entry name" value="CMD-like"/>
</dbReference>
<evidence type="ECO:0000259" key="2">
    <source>
        <dbReference type="Pfam" id="PF01323"/>
    </source>
</evidence>
<dbReference type="PANTHER" id="PTHR35446:SF3">
    <property type="entry name" value="CMD DOMAIN-CONTAINING PROTEIN"/>
    <property type="match status" value="1"/>
</dbReference>
<dbReference type="AlphaFoldDB" id="A0A7V8FQ44"/>
<name>A0A7V8FQ44_9BURK</name>
<dbReference type="SUPFAM" id="SSF69118">
    <property type="entry name" value="AhpD-like"/>
    <property type="match status" value="1"/>
</dbReference>
<gene>
    <name evidence="4" type="ORF">GAK30_01342</name>
</gene>
<dbReference type="EMBL" id="WNDQ01000014">
    <property type="protein sequence ID" value="KAF1022197.1"/>
    <property type="molecule type" value="Genomic_DNA"/>
</dbReference>
<feature type="domain" description="Carboxymuconolactone decarboxylase-like" evidence="3">
    <location>
        <begin position="325"/>
        <end position="371"/>
    </location>
</feature>
<dbReference type="Pfam" id="PF01323">
    <property type="entry name" value="DSBA"/>
    <property type="match status" value="1"/>
</dbReference>
<protein>
    <recommendedName>
        <fullName evidence="6">Alkylhydroperoxidase AhpD family core domain-containing protein</fullName>
    </recommendedName>
</protein>
<reference evidence="5" key="1">
    <citation type="journal article" date="2020" name="MBio">
        <title>Horizontal gene transfer to a defensive symbiont with a reduced genome amongst a multipartite beetle microbiome.</title>
        <authorList>
            <person name="Waterworth S.C."/>
            <person name="Florez L.V."/>
            <person name="Rees E.R."/>
            <person name="Hertweck C."/>
            <person name="Kaltenpoth M."/>
            <person name="Kwan J.C."/>
        </authorList>
    </citation>
    <scope>NUCLEOTIDE SEQUENCE [LARGE SCALE GENOMIC DNA]</scope>
</reference>
<dbReference type="GO" id="GO:0051920">
    <property type="term" value="F:peroxiredoxin activity"/>
    <property type="evidence" value="ECO:0007669"/>
    <property type="project" value="InterPro"/>
</dbReference>
<feature type="region of interest" description="Disordered" evidence="1">
    <location>
        <begin position="229"/>
        <end position="253"/>
    </location>
</feature>
<evidence type="ECO:0000313" key="5">
    <source>
        <dbReference type="Proteomes" id="UP000461670"/>
    </source>
</evidence>
<comment type="caution">
    <text evidence="4">The sequence shown here is derived from an EMBL/GenBank/DDBJ whole genome shotgun (WGS) entry which is preliminary data.</text>
</comment>
<evidence type="ECO:0000259" key="3">
    <source>
        <dbReference type="Pfam" id="PF02627"/>
    </source>
</evidence>
<evidence type="ECO:0000313" key="4">
    <source>
        <dbReference type="EMBL" id="KAF1022197.1"/>
    </source>
</evidence>
<accession>A0A7V8FQ44</accession>
<dbReference type="Pfam" id="PF02627">
    <property type="entry name" value="CMD"/>
    <property type="match status" value="1"/>
</dbReference>
<dbReference type="InterPro" id="IPR029032">
    <property type="entry name" value="AhpD-like"/>
</dbReference>
<dbReference type="InterPro" id="IPR036249">
    <property type="entry name" value="Thioredoxin-like_sf"/>
</dbReference>
<dbReference type="PANTHER" id="PTHR35446">
    <property type="entry name" value="SI:CH211-175M2.5"/>
    <property type="match status" value="1"/>
</dbReference>
<dbReference type="Gene3D" id="3.40.30.10">
    <property type="entry name" value="Glutaredoxin"/>
    <property type="match status" value="1"/>
</dbReference>
<organism evidence="4 5">
    <name type="scientific">Paracidovorax wautersii</name>
    <dbReference type="NCBI Taxonomy" id="1177982"/>
    <lineage>
        <taxon>Bacteria</taxon>
        <taxon>Pseudomonadati</taxon>
        <taxon>Pseudomonadota</taxon>
        <taxon>Betaproteobacteria</taxon>
        <taxon>Burkholderiales</taxon>
        <taxon>Comamonadaceae</taxon>
        <taxon>Paracidovorax</taxon>
    </lineage>
</organism>